<feature type="non-terminal residue" evidence="2">
    <location>
        <position position="107"/>
    </location>
</feature>
<evidence type="ECO:0000313" key="3">
    <source>
        <dbReference type="Proteomes" id="UP001328107"/>
    </source>
</evidence>
<dbReference type="Proteomes" id="UP001328107">
    <property type="component" value="Unassembled WGS sequence"/>
</dbReference>
<reference evidence="3" key="1">
    <citation type="submission" date="2022-10" db="EMBL/GenBank/DDBJ databases">
        <title>Genome assembly of Pristionchus species.</title>
        <authorList>
            <person name="Yoshida K."/>
            <person name="Sommer R.J."/>
        </authorList>
    </citation>
    <scope>NUCLEOTIDE SEQUENCE [LARGE SCALE GENOMIC DNA]</scope>
    <source>
        <strain evidence="3">RS5460</strain>
    </source>
</reference>
<dbReference type="EMBL" id="BTRK01000001">
    <property type="protein sequence ID" value="GMR31225.1"/>
    <property type="molecule type" value="Genomic_DNA"/>
</dbReference>
<feature type="non-terminal residue" evidence="2">
    <location>
        <position position="1"/>
    </location>
</feature>
<sequence>LFEDGRMAPRGRPRKADKTTPAQKAHFASMVDGKVRARDAKRAAWFTRNFPGVTDSVIKWNQHGRTPGGQRRLSTLTDSQEARAVCSVLNIRPLGKGAEANITAIVR</sequence>
<protein>
    <submittedName>
        <fullName evidence="2">Uncharacterized protein</fullName>
    </submittedName>
</protein>
<name>A0AAN4Z4R1_9BILA</name>
<keyword evidence="3" id="KW-1185">Reference proteome</keyword>
<feature type="region of interest" description="Disordered" evidence="1">
    <location>
        <begin position="1"/>
        <end position="33"/>
    </location>
</feature>
<evidence type="ECO:0000313" key="2">
    <source>
        <dbReference type="EMBL" id="GMR31225.1"/>
    </source>
</evidence>
<organism evidence="2 3">
    <name type="scientific">Pristionchus mayeri</name>
    <dbReference type="NCBI Taxonomy" id="1317129"/>
    <lineage>
        <taxon>Eukaryota</taxon>
        <taxon>Metazoa</taxon>
        <taxon>Ecdysozoa</taxon>
        <taxon>Nematoda</taxon>
        <taxon>Chromadorea</taxon>
        <taxon>Rhabditida</taxon>
        <taxon>Rhabditina</taxon>
        <taxon>Diplogasteromorpha</taxon>
        <taxon>Diplogasteroidea</taxon>
        <taxon>Neodiplogasteridae</taxon>
        <taxon>Pristionchus</taxon>
    </lineage>
</organism>
<gene>
    <name evidence="2" type="ORF">PMAYCL1PPCAC_01420</name>
</gene>
<comment type="caution">
    <text evidence="2">The sequence shown here is derived from an EMBL/GenBank/DDBJ whole genome shotgun (WGS) entry which is preliminary data.</text>
</comment>
<evidence type="ECO:0000256" key="1">
    <source>
        <dbReference type="SAM" id="MobiDB-lite"/>
    </source>
</evidence>
<dbReference type="AlphaFoldDB" id="A0AAN4Z4R1"/>
<proteinExistence type="predicted"/>
<accession>A0AAN4Z4R1</accession>